<dbReference type="InterPro" id="IPR039100">
    <property type="entry name" value="Sdo1/SBDS-like"/>
</dbReference>
<gene>
    <name evidence="3" type="ORF">SeLEV6574_g07857</name>
    <name evidence="4" type="ORF">SeMB42_g04388</name>
</gene>
<evidence type="ECO:0000313" key="3">
    <source>
        <dbReference type="EMBL" id="TPX37818.1"/>
    </source>
</evidence>
<sequence length="127" mass="14217">MTNDKNAGKRTTTRVTYQDKHEGPHDFVLYAENGMVNKWRTDRTIPLVDVLQSFDIFITERGAQGVLSRASKADLHAQFGTEIAEDVIKTILEKGELSETNVVGRREERHNRNDGRTPTGLPSGVHG</sequence>
<evidence type="ECO:0000256" key="1">
    <source>
        <dbReference type="SAM" id="MobiDB-lite"/>
    </source>
</evidence>
<accession>A0A507CZG6</accession>
<protein>
    <recommendedName>
        <fullName evidence="2">Ribosome maturation protein SDO1/SBDS N-terminal domain-containing protein</fullName>
    </recommendedName>
</protein>
<dbReference type="EMBL" id="QEAM01000634">
    <property type="protein sequence ID" value="TPX37818.1"/>
    <property type="molecule type" value="Genomic_DNA"/>
</dbReference>
<feature type="compositionally biased region" description="Basic and acidic residues" evidence="1">
    <location>
        <begin position="104"/>
        <end position="115"/>
    </location>
</feature>
<dbReference type="Gene3D" id="3.30.1250.10">
    <property type="entry name" value="Ribosome maturation protein SBDS, N-terminal domain"/>
    <property type="match status" value="1"/>
</dbReference>
<evidence type="ECO:0000313" key="5">
    <source>
        <dbReference type="Proteomes" id="UP000317494"/>
    </source>
</evidence>
<dbReference type="InterPro" id="IPR019783">
    <property type="entry name" value="SDO1/SBDS_N"/>
</dbReference>
<dbReference type="VEuPathDB" id="FungiDB:SeMB42_g04388"/>
<evidence type="ECO:0000259" key="2">
    <source>
        <dbReference type="Pfam" id="PF01172"/>
    </source>
</evidence>
<dbReference type="PANTHER" id="PTHR10927">
    <property type="entry name" value="RIBOSOME MATURATION PROTEIN SBDS"/>
    <property type="match status" value="1"/>
</dbReference>
<comment type="caution">
    <text evidence="4">The sequence shown here is derived from an EMBL/GenBank/DDBJ whole genome shotgun (WGS) entry which is preliminary data.</text>
</comment>
<reference evidence="5 6" key="1">
    <citation type="journal article" date="2019" name="Sci. Rep.">
        <title>Comparative genomics of chytrid fungi reveal insights into the obligate biotrophic and pathogenic lifestyle of Synchytrium endobioticum.</title>
        <authorList>
            <person name="van de Vossenberg B.T.L.H."/>
            <person name="Warris S."/>
            <person name="Nguyen H.D.T."/>
            <person name="van Gent-Pelzer M.P.E."/>
            <person name="Joly D.L."/>
            <person name="van de Geest H.C."/>
            <person name="Bonants P.J.M."/>
            <person name="Smith D.S."/>
            <person name="Levesque C.A."/>
            <person name="van der Lee T.A.J."/>
        </authorList>
    </citation>
    <scope>NUCLEOTIDE SEQUENCE [LARGE SCALE GENOMIC DNA]</scope>
    <source>
        <strain evidence="3 6">LEV6574</strain>
        <strain evidence="4 5">MB42</strain>
    </source>
</reference>
<feature type="domain" description="Ribosome maturation protein SDO1/SBDS N-terminal" evidence="2">
    <location>
        <begin position="13"/>
        <end position="101"/>
    </location>
</feature>
<dbReference type="AlphaFoldDB" id="A0A507CZG6"/>
<dbReference type="PANTHER" id="PTHR10927:SF2">
    <property type="entry name" value="RESTRICTION OF TELOMERE CAPPING PROTEIN 3"/>
    <property type="match status" value="1"/>
</dbReference>
<dbReference type="OrthoDB" id="2567806at2759"/>
<organism evidence="4 5">
    <name type="scientific">Synchytrium endobioticum</name>
    <dbReference type="NCBI Taxonomy" id="286115"/>
    <lineage>
        <taxon>Eukaryota</taxon>
        <taxon>Fungi</taxon>
        <taxon>Fungi incertae sedis</taxon>
        <taxon>Chytridiomycota</taxon>
        <taxon>Chytridiomycota incertae sedis</taxon>
        <taxon>Chytridiomycetes</taxon>
        <taxon>Synchytriales</taxon>
        <taxon>Synchytriaceae</taxon>
        <taxon>Synchytrium</taxon>
    </lineage>
</organism>
<feature type="region of interest" description="Disordered" evidence="1">
    <location>
        <begin position="102"/>
        <end position="127"/>
    </location>
</feature>
<dbReference type="Pfam" id="PF01172">
    <property type="entry name" value="SBDS_N"/>
    <property type="match status" value="1"/>
</dbReference>
<name>A0A507CZG6_9FUNG</name>
<evidence type="ECO:0000313" key="4">
    <source>
        <dbReference type="EMBL" id="TPX44300.1"/>
    </source>
</evidence>
<evidence type="ECO:0000313" key="6">
    <source>
        <dbReference type="Proteomes" id="UP000320475"/>
    </source>
</evidence>
<proteinExistence type="predicted"/>
<dbReference type="EMBL" id="QEAN01000175">
    <property type="protein sequence ID" value="TPX44300.1"/>
    <property type="molecule type" value="Genomic_DNA"/>
</dbReference>
<dbReference type="Proteomes" id="UP000317494">
    <property type="component" value="Unassembled WGS sequence"/>
</dbReference>
<dbReference type="SUPFAM" id="SSF89895">
    <property type="entry name" value="FYSH domain"/>
    <property type="match status" value="1"/>
</dbReference>
<dbReference type="STRING" id="286115.A0A507CZG6"/>
<dbReference type="InterPro" id="IPR036786">
    <property type="entry name" value="Ribosome_mat_SBDS_N_sf"/>
</dbReference>
<dbReference type="Proteomes" id="UP000320475">
    <property type="component" value="Unassembled WGS sequence"/>
</dbReference>
<keyword evidence="5" id="KW-1185">Reference proteome</keyword>